<dbReference type="InterPro" id="IPR004147">
    <property type="entry name" value="ABC1_dom"/>
</dbReference>
<gene>
    <name evidence="4" type="ORF">SAMN05445060_3946</name>
</gene>
<dbReference type="InterPro" id="IPR000719">
    <property type="entry name" value="Prot_kinase_dom"/>
</dbReference>
<dbReference type="GO" id="GO:0005524">
    <property type="term" value="F:ATP binding"/>
    <property type="evidence" value="ECO:0007669"/>
    <property type="project" value="InterPro"/>
</dbReference>
<name>A0A1N7HCD6_9NOCA</name>
<dbReference type="PANTHER" id="PTHR10566">
    <property type="entry name" value="CHAPERONE-ACTIVITY OF BC1 COMPLEX CABC1 -RELATED"/>
    <property type="match status" value="1"/>
</dbReference>
<dbReference type="STRING" id="1344003.SAMN05445060_3946"/>
<reference evidence="4 5" key="1">
    <citation type="submission" date="2017-01" db="EMBL/GenBank/DDBJ databases">
        <authorList>
            <person name="Mah S.A."/>
            <person name="Swanson W.J."/>
            <person name="Moy G.W."/>
            <person name="Vacquier V.D."/>
        </authorList>
    </citation>
    <scope>NUCLEOTIDE SEQUENCE [LARGE SCALE GENOMIC DNA]</scope>
    <source>
        <strain evidence="4 5">CPCC 203464</strain>
    </source>
</reference>
<proteinExistence type="inferred from homology"/>
<dbReference type="Gene3D" id="1.10.510.10">
    <property type="entry name" value="Transferase(Phosphotransferase) domain 1"/>
    <property type="match status" value="1"/>
</dbReference>
<feature type="region of interest" description="Disordered" evidence="2">
    <location>
        <begin position="1"/>
        <end position="31"/>
    </location>
</feature>
<dbReference type="InterPro" id="IPR050154">
    <property type="entry name" value="UbiB_kinase"/>
</dbReference>
<accession>A0A1N7HCD6</accession>
<dbReference type="InterPro" id="IPR011009">
    <property type="entry name" value="Kinase-like_dom_sf"/>
</dbReference>
<evidence type="ECO:0000313" key="5">
    <source>
        <dbReference type="Proteomes" id="UP000186218"/>
    </source>
</evidence>
<dbReference type="Pfam" id="PF03109">
    <property type="entry name" value="ABC1"/>
    <property type="match status" value="1"/>
</dbReference>
<dbReference type="GO" id="GO:0004672">
    <property type="term" value="F:protein kinase activity"/>
    <property type="evidence" value="ECO:0007669"/>
    <property type="project" value="InterPro"/>
</dbReference>
<evidence type="ECO:0000256" key="1">
    <source>
        <dbReference type="ARBA" id="ARBA00009670"/>
    </source>
</evidence>
<keyword evidence="4" id="KW-0830">Ubiquinone</keyword>
<feature type="domain" description="Protein kinase" evidence="3">
    <location>
        <begin position="157"/>
        <end position="481"/>
    </location>
</feature>
<keyword evidence="5" id="KW-1185">Reference proteome</keyword>
<keyword evidence="4" id="KW-0418">Kinase</keyword>
<evidence type="ECO:0000256" key="2">
    <source>
        <dbReference type="SAM" id="MobiDB-lite"/>
    </source>
</evidence>
<dbReference type="CDD" id="cd05121">
    <property type="entry name" value="ABC1_ADCK3-like"/>
    <property type="match status" value="1"/>
</dbReference>
<dbReference type="PROSITE" id="PS50011">
    <property type="entry name" value="PROTEIN_KINASE_DOM"/>
    <property type="match status" value="1"/>
</dbReference>
<dbReference type="EMBL" id="FTNT01000015">
    <property type="protein sequence ID" value="SIS22423.1"/>
    <property type="molecule type" value="Genomic_DNA"/>
</dbReference>
<comment type="similarity">
    <text evidence="1">Belongs to the protein kinase superfamily. ADCK protein kinase family.</text>
</comment>
<organism evidence="4 5">
    <name type="scientific">Williamsia sterculiae</name>
    <dbReference type="NCBI Taxonomy" id="1344003"/>
    <lineage>
        <taxon>Bacteria</taxon>
        <taxon>Bacillati</taxon>
        <taxon>Actinomycetota</taxon>
        <taxon>Actinomycetes</taxon>
        <taxon>Mycobacteriales</taxon>
        <taxon>Nocardiaceae</taxon>
        <taxon>Williamsia</taxon>
    </lineage>
</organism>
<dbReference type="Proteomes" id="UP000186218">
    <property type="component" value="Unassembled WGS sequence"/>
</dbReference>
<dbReference type="PANTHER" id="PTHR10566:SF113">
    <property type="entry name" value="PROTEIN ACTIVITY OF BC1 COMPLEX KINASE 7, CHLOROPLASTIC"/>
    <property type="match status" value="1"/>
</dbReference>
<feature type="compositionally biased region" description="Polar residues" evidence="2">
    <location>
        <begin position="1"/>
        <end position="11"/>
    </location>
</feature>
<sequence length="481" mass="52444">MSENQQLSENQRASEDQAPTTAISTASDTDADLTEFVDGSHGRWARLPTVSPVAEAYRVGVTALQLARGGAEFALGFRSPLPISQRAAREIRNVFERLGPTYVKLGQLIASSPGVFTPALSREFETLLDRVAPAPPEVIDAVLTEAFGARPAAVFAEFDSQPIASASIAQVHTATLHSGEHVVVKVQRPGIAARLSADVQILERLAELVELSPYGRMLSAKDVVDDFATGLNAELDFRNEAQAMEEFVAGLADTPFAERVRVPTVHHEFTTDEVLTMERVDAVRIDDARAVRTAGHDGTAIVRTLLLSFLESAFHGGLFHGDLHAGNVLVDDQGRLVLLDFGIVGRFDPRTRRILRQLVGDLLVRNDYESASRAMFALGAVRKPGTTREGAKDIRRFTAPLAGKDLAGMSYTQLGRQLATLAKAYDARLPRELVLVGKQLLYVEKYMKLLAPQWRAITDRELFTFMSNILTEDAANGSTPS</sequence>
<dbReference type="SUPFAM" id="SSF56112">
    <property type="entry name" value="Protein kinase-like (PK-like)"/>
    <property type="match status" value="1"/>
</dbReference>
<evidence type="ECO:0000313" key="4">
    <source>
        <dbReference type="EMBL" id="SIS22423.1"/>
    </source>
</evidence>
<keyword evidence="4" id="KW-0808">Transferase</keyword>
<protein>
    <submittedName>
        <fullName evidence="4">Predicted unusual protein kinase regulating ubiquinone biosynthesis, AarF/ABC1/UbiB family</fullName>
    </submittedName>
</protein>
<dbReference type="AlphaFoldDB" id="A0A1N7HCD6"/>
<evidence type="ECO:0000259" key="3">
    <source>
        <dbReference type="PROSITE" id="PS50011"/>
    </source>
</evidence>